<dbReference type="GO" id="GO:0016746">
    <property type="term" value="F:acyltransferase activity"/>
    <property type="evidence" value="ECO:0007669"/>
    <property type="project" value="UniProtKB-KW"/>
</dbReference>
<dbReference type="InterPro" id="IPR016181">
    <property type="entry name" value="Acyl_CoA_acyltransferase"/>
</dbReference>
<evidence type="ECO:0000256" key="3">
    <source>
        <dbReference type="ARBA" id="ARBA00023315"/>
    </source>
</evidence>
<keyword evidence="3" id="KW-0012">Acyltransferase</keyword>
<keyword evidence="5" id="KW-1185">Reference proteome</keyword>
<dbReference type="STRING" id="1121022.GCA_000376105_02992"/>
<dbReference type="Gene3D" id="3.40.630.30">
    <property type="match status" value="1"/>
</dbReference>
<dbReference type="PATRIC" id="fig|1121022.4.peg.2220"/>
<dbReference type="EMBL" id="AWGB01000020">
    <property type="protein sequence ID" value="ESQ90966.1"/>
    <property type="molecule type" value="Genomic_DNA"/>
</dbReference>
<dbReference type="OrthoDB" id="9793394at2"/>
<protein>
    <recommendedName>
        <fullName evidence="6">N-acetyltransferase domain-containing protein</fullName>
    </recommendedName>
</protein>
<comment type="caution">
    <text evidence="4">The sequence shown here is derived from an EMBL/GenBank/DDBJ whole genome shotgun (WGS) entry which is preliminary data.</text>
</comment>
<accession>V4PRM6</accession>
<evidence type="ECO:0000256" key="1">
    <source>
        <dbReference type="ARBA" id="ARBA00022649"/>
    </source>
</evidence>
<keyword evidence="2" id="KW-0808">Transferase</keyword>
<dbReference type="RefSeq" id="WP_018082657.1">
    <property type="nucleotide sequence ID" value="NZ_AQWM01000017.1"/>
</dbReference>
<name>V4PRM6_9CAUL</name>
<sequence length="173" mass="19284">MIIPTWHEEAIARHHDRKSFDCGNADLNRFLWEHARKNHEQGASKTFLAMSSDDQNTILGYYSLSPVSIEFARAPAAIIKGLPRHDVPMFRLGRLAVSIHLQGKGLIGGQLLLAAGRRCLRVADEVGGVAMFIDAKNERVAKWYQSYGAIPLNDPPLSLILPFQTIRSALQIK</sequence>
<dbReference type="AlphaFoldDB" id="V4PRM6"/>
<dbReference type="PANTHER" id="PTHR36449">
    <property type="entry name" value="ACETYLTRANSFERASE-RELATED"/>
    <property type="match status" value="1"/>
</dbReference>
<dbReference type="eggNOG" id="COG0454">
    <property type="taxonomic scope" value="Bacteria"/>
</dbReference>
<keyword evidence="1" id="KW-1277">Toxin-antitoxin system</keyword>
<dbReference type="SUPFAM" id="SSF55729">
    <property type="entry name" value="Acyl-CoA N-acyltransferases (Nat)"/>
    <property type="match status" value="1"/>
</dbReference>
<evidence type="ECO:0000313" key="5">
    <source>
        <dbReference type="Proteomes" id="UP000017837"/>
    </source>
</evidence>
<organism evidence="4 5">
    <name type="scientific">Asticcacaulis benevestitus DSM 16100 = ATCC BAA-896</name>
    <dbReference type="NCBI Taxonomy" id="1121022"/>
    <lineage>
        <taxon>Bacteria</taxon>
        <taxon>Pseudomonadati</taxon>
        <taxon>Pseudomonadota</taxon>
        <taxon>Alphaproteobacteria</taxon>
        <taxon>Caulobacterales</taxon>
        <taxon>Caulobacteraceae</taxon>
        <taxon>Asticcacaulis</taxon>
    </lineage>
</organism>
<proteinExistence type="predicted"/>
<gene>
    <name evidence="4" type="ORF">ABENE_10980</name>
</gene>
<evidence type="ECO:0000313" key="4">
    <source>
        <dbReference type="EMBL" id="ESQ90966.1"/>
    </source>
</evidence>
<evidence type="ECO:0000256" key="2">
    <source>
        <dbReference type="ARBA" id="ARBA00022679"/>
    </source>
</evidence>
<reference evidence="4 5" key="1">
    <citation type="journal article" date="2014" name="Nature">
        <title>Sequential evolution of bacterial morphology by co-option of a developmental regulator.</title>
        <authorList>
            <person name="Jiang C."/>
            <person name="Brown P.J."/>
            <person name="Ducret A."/>
            <person name="Brun Y.V."/>
        </authorList>
    </citation>
    <scope>NUCLEOTIDE SEQUENCE [LARGE SCALE GENOMIC DNA]</scope>
    <source>
        <strain evidence="4 5">DSM 16100</strain>
    </source>
</reference>
<dbReference type="Proteomes" id="UP000017837">
    <property type="component" value="Unassembled WGS sequence"/>
</dbReference>
<evidence type="ECO:0008006" key="6">
    <source>
        <dbReference type="Google" id="ProtNLM"/>
    </source>
</evidence>
<dbReference type="PANTHER" id="PTHR36449:SF1">
    <property type="entry name" value="ACETYLTRANSFERASE"/>
    <property type="match status" value="1"/>
</dbReference>